<dbReference type="EMBL" id="GBRH01225820">
    <property type="protein sequence ID" value="JAD72075.1"/>
    <property type="molecule type" value="Transcribed_RNA"/>
</dbReference>
<reference evidence="1" key="1">
    <citation type="submission" date="2014-09" db="EMBL/GenBank/DDBJ databases">
        <authorList>
            <person name="Magalhaes I.L.F."/>
            <person name="Oliveira U."/>
            <person name="Santos F.R."/>
            <person name="Vidigal T.H.D.A."/>
            <person name="Brescovit A.D."/>
            <person name="Santos A.J."/>
        </authorList>
    </citation>
    <scope>NUCLEOTIDE SEQUENCE</scope>
    <source>
        <tissue evidence="1">Shoot tissue taken approximately 20 cm above the soil surface</tissue>
    </source>
</reference>
<reference evidence="1" key="2">
    <citation type="journal article" date="2015" name="Data Brief">
        <title>Shoot transcriptome of the giant reed, Arundo donax.</title>
        <authorList>
            <person name="Barrero R.A."/>
            <person name="Guerrero F.D."/>
            <person name="Moolhuijzen P."/>
            <person name="Goolsby J.A."/>
            <person name="Tidwell J."/>
            <person name="Bellgard S.E."/>
            <person name="Bellgard M.I."/>
        </authorList>
    </citation>
    <scope>NUCLEOTIDE SEQUENCE</scope>
    <source>
        <tissue evidence="1">Shoot tissue taken approximately 20 cm above the soil surface</tissue>
    </source>
</reference>
<dbReference type="AlphaFoldDB" id="A0A0A9CFB6"/>
<organism evidence="1">
    <name type="scientific">Arundo donax</name>
    <name type="common">Giant reed</name>
    <name type="synonym">Donax arundinaceus</name>
    <dbReference type="NCBI Taxonomy" id="35708"/>
    <lineage>
        <taxon>Eukaryota</taxon>
        <taxon>Viridiplantae</taxon>
        <taxon>Streptophyta</taxon>
        <taxon>Embryophyta</taxon>
        <taxon>Tracheophyta</taxon>
        <taxon>Spermatophyta</taxon>
        <taxon>Magnoliopsida</taxon>
        <taxon>Liliopsida</taxon>
        <taxon>Poales</taxon>
        <taxon>Poaceae</taxon>
        <taxon>PACMAD clade</taxon>
        <taxon>Arundinoideae</taxon>
        <taxon>Arundineae</taxon>
        <taxon>Arundo</taxon>
    </lineage>
</organism>
<protein>
    <submittedName>
        <fullName evidence="1">Uncharacterized protein</fullName>
    </submittedName>
</protein>
<evidence type="ECO:0000313" key="1">
    <source>
        <dbReference type="EMBL" id="JAD72075.1"/>
    </source>
</evidence>
<proteinExistence type="predicted"/>
<sequence>MTCRIGHTCSGNTLGTRESKLLHPRLTAIVPIHLEYIWDRCLSGSC</sequence>
<accession>A0A0A9CFB6</accession>
<name>A0A0A9CFB6_ARUDO</name>